<evidence type="ECO:0000313" key="1">
    <source>
        <dbReference type="EMBL" id="RRT94187.1"/>
    </source>
</evidence>
<sequence length="165" mass="18870">MFQNNQPSKFICSINLYLKDSKAVPVPLFHPENNQLGLYNTLIKGSKKKPRISRIDFSFSENFNENRAGGYYSISCSFKSKNTNNKRAINLDQLKEVHYIGLVYADGSEMIIGRNDREQNSKPTLSISSNENFTEVSFSSNSIFPVAQNNTVNTNYSFTYPFIYF</sequence>
<evidence type="ECO:0000313" key="2">
    <source>
        <dbReference type="Proteomes" id="UP000267844"/>
    </source>
</evidence>
<comment type="caution">
    <text evidence="1">The sequence shown here is derived from an EMBL/GenBank/DDBJ whole genome shotgun (WGS) entry which is preliminary data.</text>
</comment>
<dbReference type="Proteomes" id="UP000267844">
    <property type="component" value="Unassembled WGS sequence"/>
</dbReference>
<name>A0A3R8UEX7_9FLAO</name>
<organism evidence="1 2">
    <name type="scientific">Empedobacter falsenii</name>
    <dbReference type="NCBI Taxonomy" id="343874"/>
    <lineage>
        <taxon>Bacteria</taxon>
        <taxon>Pseudomonadati</taxon>
        <taxon>Bacteroidota</taxon>
        <taxon>Flavobacteriia</taxon>
        <taxon>Flavobacteriales</taxon>
        <taxon>Weeksellaceae</taxon>
        <taxon>Empedobacter</taxon>
    </lineage>
</organism>
<protein>
    <submittedName>
        <fullName evidence="1">Uncharacterized protein</fullName>
    </submittedName>
</protein>
<dbReference type="EMBL" id="RHPO01000002">
    <property type="protein sequence ID" value="RRT94187.1"/>
    <property type="molecule type" value="Genomic_DNA"/>
</dbReference>
<proteinExistence type="predicted"/>
<dbReference type="RefSeq" id="WP_125348982.1">
    <property type="nucleotide sequence ID" value="NZ_RHPN01000002.1"/>
</dbReference>
<accession>A0A3R8UEX7</accession>
<gene>
    <name evidence="1" type="ORF">EGI89_02130</name>
</gene>
<dbReference type="AlphaFoldDB" id="A0A3R8UEX7"/>
<reference evidence="1 2" key="1">
    <citation type="submission" date="2018-10" db="EMBL/GenBank/DDBJ databases">
        <title>Transmission dynamics of multidrug resistant bacteria on intensive care unit surfaces.</title>
        <authorList>
            <person name="D'Souza A.W."/>
            <person name="Potter R.F."/>
            <person name="Wallace M."/>
            <person name="Shupe A."/>
            <person name="Patel S."/>
            <person name="Sun S."/>
            <person name="Gul D."/>
            <person name="Kwon J.H."/>
            <person name="Andleeb S."/>
            <person name="Burnham C.-A.D."/>
            <person name="Dantas G."/>
        </authorList>
    </citation>
    <scope>NUCLEOTIDE SEQUENCE [LARGE SCALE GENOMIC DNA]</scope>
    <source>
        <strain evidence="1 2">WF_348</strain>
    </source>
</reference>